<evidence type="ECO:0000256" key="6">
    <source>
        <dbReference type="ARBA" id="ARBA00022833"/>
    </source>
</evidence>
<dbReference type="GeneID" id="100211106"/>
<dbReference type="SUPFAM" id="SSF57850">
    <property type="entry name" value="RING/U-box"/>
    <property type="match status" value="1"/>
</dbReference>
<evidence type="ECO:0000256" key="5">
    <source>
        <dbReference type="ARBA" id="ARBA00022771"/>
    </source>
</evidence>
<dbReference type="Pfam" id="PF02176">
    <property type="entry name" value="zf-TRAF"/>
    <property type="match status" value="1"/>
</dbReference>
<comment type="subcellular location">
    <subcellularLocation>
        <location evidence="1">Cytoplasm</location>
    </subcellularLocation>
</comment>
<dbReference type="PIRSF" id="PIRSF015614">
    <property type="entry name" value="TRAF"/>
    <property type="match status" value="1"/>
</dbReference>
<dbReference type="InterPro" id="IPR008974">
    <property type="entry name" value="TRAF-like"/>
</dbReference>
<feature type="domain" description="MATH" evidence="10">
    <location>
        <begin position="343"/>
        <end position="486"/>
    </location>
</feature>
<dbReference type="InterPro" id="IPR002083">
    <property type="entry name" value="MATH/TRAF_dom"/>
</dbReference>
<dbReference type="InterPro" id="IPR001293">
    <property type="entry name" value="Znf_TRAF"/>
</dbReference>
<keyword evidence="13" id="KW-0675">Receptor</keyword>
<keyword evidence="12" id="KW-1185">Reference proteome</keyword>
<name>A0ABM4BGS4_HYDVU</name>
<keyword evidence="5 7" id="KW-0863">Zinc-finger</keyword>
<dbReference type="Proteomes" id="UP001652625">
    <property type="component" value="Chromosome 03"/>
</dbReference>
<dbReference type="Pfam" id="PF21355">
    <property type="entry name" value="TRAF-mep_MATH"/>
    <property type="match status" value="1"/>
</dbReference>
<gene>
    <name evidence="13" type="primary">LOC100211106</name>
</gene>
<feature type="domain" description="TRAF-type" evidence="11">
    <location>
        <begin position="106"/>
        <end position="148"/>
    </location>
</feature>
<evidence type="ECO:0000256" key="8">
    <source>
        <dbReference type="SAM" id="Coils"/>
    </source>
</evidence>
<evidence type="ECO:0000313" key="13">
    <source>
        <dbReference type="RefSeq" id="XP_065648183.1"/>
    </source>
</evidence>
<feature type="zinc finger region" description="TRAF-type" evidence="7">
    <location>
        <begin position="106"/>
        <end position="148"/>
    </location>
</feature>
<evidence type="ECO:0000256" key="3">
    <source>
        <dbReference type="ARBA" id="ARBA00022723"/>
    </source>
</evidence>
<dbReference type="PROSITE" id="PS50144">
    <property type="entry name" value="MATH"/>
    <property type="match status" value="1"/>
</dbReference>
<evidence type="ECO:0000259" key="9">
    <source>
        <dbReference type="PROSITE" id="PS50089"/>
    </source>
</evidence>
<dbReference type="SMART" id="SM00061">
    <property type="entry name" value="MATH"/>
    <property type="match status" value="1"/>
</dbReference>
<evidence type="ECO:0000256" key="1">
    <source>
        <dbReference type="ARBA" id="ARBA00004496"/>
    </source>
</evidence>
<proteinExistence type="predicted"/>
<evidence type="ECO:0000256" key="2">
    <source>
        <dbReference type="ARBA" id="ARBA00022490"/>
    </source>
</evidence>
<dbReference type="Gene3D" id="2.60.210.10">
    <property type="entry name" value="Apoptosis, Tumor Necrosis Factor Receptor Associated Protein 2, Chain A"/>
    <property type="match status" value="1"/>
</dbReference>
<evidence type="ECO:0000256" key="7">
    <source>
        <dbReference type="PROSITE-ProRule" id="PRU00207"/>
    </source>
</evidence>
<evidence type="ECO:0000256" key="4">
    <source>
        <dbReference type="ARBA" id="ARBA00022737"/>
    </source>
</evidence>
<evidence type="ECO:0000259" key="10">
    <source>
        <dbReference type="PROSITE" id="PS50144"/>
    </source>
</evidence>
<dbReference type="PROSITE" id="PS50089">
    <property type="entry name" value="ZF_RING_2"/>
    <property type="match status" value="1"/>
</dbReference>
<dbReference type="Gene3D" id="3.30.40.10">
    <property type="entry name" value="Zinc/RING finger domain, C3HC4 (zinc finger)"/>
    <property type="match status" value="3"/>
</dbReference>
<dbReference type="InterPro" id="IPR012227">
    <property type="entry name" value="TNF_rcpt-assoc_TRAF_met"/>
</dbReference>
<keyword evidence="4" id="KW-0677">Repeat</keyword>
<evidence type="ECO:0000313" key="12">
    <source>
        <dbReference type="Proteomes" id="UP001652625"/>
    </source>
</evidence>
<dbReference type="PANTHER" id="PTHR10131:SF138">
    <property type="entry name" value="RE66324P"/>
    <property type="match status" value="1"/>
</dbReference>
<evidence type="ECO:0000259" key="11">
    <source>
        <dbReference type="PROSITE" id="PS50145"/>
    </source>
</evidence>
<keyword evidence="3 7" id="KW-0479">Metal-binding</keyword>
<dbReference type="InterPro" id="IPR013083">
    <property type="entry name" value="Znf_RING/FYVE/PHD"/>
</dbReference>
<keyword evidence="8" id="KW-0175">Coiled coil</keyword>
<keyword evidence="2" id="KW-0963">Cytoplasm</keyword>
<dbReference type="SUPFAM" id="SSF49599">
    <property type="entry name" value="TRAF domain-like"/>
    <property type="match status" value="2"/>
</dbReference>
<dbReference type="InterPro" id="IPR001841">
    <property type="entry name" value="Znf_RING"/>
</dbReference>
<reference evidence="13" key="1">
    <citation type="submission" date="2025-08" db="UniProtKB">
        <authorList>
            <consortium name="RefSeq"/>
        </authorList>
    </citation>
    <scope>IDENTIFICATION</scope>
</reference>
<feature type="zinc finger region" description="TRAF-type" evidence="7">
    <location>
        <begin position="162"/>
        <end position="209"/>
    </location>
</feature>
<organism evidence="12 13">
    <name type="scientific">Hydra vulgaris</name>
    <name type="common">Hydra</name>
    <name type="synonym">Hydra attenuata</name>
    <dbReference type="NCBI Taxonomy" id="6087"/>
    <lineage>
        <taxon>Eukaryota</taxon>
        <taxon>Metazoa</taxon>
        <taxon>Cnidaria</taxon>
        <taxon>Hydrozoa</taxon>
        <taxon>Hydroidolina</taxon>
        <taxon>Anthoathecata</taxon>
        <taxon>Aplanulata</taxon>
        <taxon>Hydridae</taxon>
        <taxon>Hydra</taxon>
    </lineage>
</organism>
<dbReference type="PANTHER" id="PTHR10131">
    <property type="entry name" value="TNF RECEPTOR ASSOCIATED FACTOR"/>
    <property type="match status" value="1"/>
</dbReference>
<feature type="coiled-coil region" evidence="8">
    <location>
        <begin position="237"/>
        <end position="274"/>
    </location>
</feature>
<dbReference type="PROSITE" id="PS50145">
    <property type="entry name" value="ZF_TRAF"/>
    <property type="match status" value="2"/>
</dbReference>
<dbReference type="RefSeq" id="XP_065648183.1">
    <property type="nucleotide sequence ID" value="XM_065792111.1"/>
</dbReference>
<sequence>MALDISKNLSLEAPLEAKSVGVIDEKYICKVCNKLLCDAVQTECGERFCKSCVQLLPSGGLLCPVEKVECHFFNDKFAIKEISALEFYCPHFENCLWKGPLSKFKVHLGLCEYAIQKCEKCGGEILKKNLVEHSLKDCSNSYFTCKYCIENVLLRDKQTHKCLKSPVECQLGCGSTFLYEELKNHISKCNNLAKTCIYRLIGCKSDLTNSVEEHYKSDVISHNHLLMVFVQEMSVKQITLKNEVSKLSKENLELRQQLESVKKYDQEINDFKKTVEVQVNESASIFQALSLQVNDLKETIFKPSTVDDFSKKLSVVERSQEKLNETYSDLQLSQQILENTSYDGHLLWKISSYKQRSMAAMSGTIPALHSAPCYTSRFGYKYCLRLYLNGDGAGKGSYISLFFVLMKSDYDSLHKWPFQNKVTFRLRAKNPEYDIVESFTPDRNSSSFIKPVREMNIAAGVPLFAKKSDINENFILDDAIFIESKIHL</sequence>
<feature type="domain" description="TRAF-type" evidence="11">
    <location>
        <begin position="162"/>
        <end position="209"/>
    </location>
</feature>
<accession>A0ABM4BGS4</accession>
<feature type="domain" description="RING-type" evidence="9">
    <location>
        <begin position="29"/>
        <end position="67"/>
    </location>
</feature>
<dbReference type="InterPro" id="IPR049342">
    <property type="entry name" value="TRAF1-6_MATH_dom"/>
</dbReference>
<protein>
    <submittedName>
        <fullName evidence="13">TNF receptor-associated factor 3 isoform X2</fullName>
    </submittedName>
</protein>
<keyword evidence="6 7" id="KW-0862">Zinc</keyword>